<feature type="domain" description="PV NS1-Nuc" evidence="29">
    <location>
        <begin position="31"/>
        <end position="294"/>
    </location>
</feature>
<evidence type="ECO:0000256" key="17">
    <source>
        <dbReference type="ARBA" id="ARBA00022842"/>
    </source>
</evidence>
<dbReference type="Gene3D" id="3.40.1310.20">
    <property type="match status" value="1"/>
</dbReference>
<evidence type="ECO:0000256" key="25">
    <source>
        <dbReference type="ARBA" id="ARBA00032999"/>
    </source>
</evidence>
<comment type="function">
    <text evidence="2">Multifunctional protein which displays endonuclease and helicase activities required for initiating and directing viral DNA replication. Also plays a role in viral packaging and transactivation of several promoters. Binds site-specifically to 2-3 approximate tandem copies within the origins of replication (Ori), unwinds this hairpin region and nicks one DNA strand thereby initiating the rolling circle replication (RCR). Becomes covalently attached to the 5' end of the nick and provides a 3'OH for priming DNA synthesis. The helicase activity unwinds DNA in a 3'-5' direction on the longer strand. Participates in the transcriptional regulation of several promoters.</text>
</comment>
<feature type="domain" description="SF3 helicase" evidence="28">
    <location>
        <begin position="418"/>
        <end position="573"/>
    </location>
</feature>
<comment type="catalytic activity">
    <reaction evidence="26">
        <text>ATP + H2O = ADP + phosphate + H(+)</text>
        <dbReference type="Rhea" id="RHEA:13065"/>
        <dbReference type="ChEBI" id="CHEBI:15377"/>
        <dbReference type="ChEBI" id="CHEBI:15378"/>
        <dbReference type="ChEBI" id="CHEBI:30616"/>
        <dbReference type="ChEBI" id="CHEBI:43474"/>
        <dbReference type="ChEBI" id="CHEBI:456216"/>
        <dbReference type="EC" id="3.6.4.12"/>
    </reaction>
</comment>
<keyword evidence="8 27" id="KW-1048">Host nucleus</keyword>
<evidence type="ECO:0000256" key="14">
    <source>
        <dbReference type="ARBA" id="ARBA00022801"/>
    </source>
</evidence>
<dbReference type="InterPro" id="IPR049901">
    <property type="entry name" value="PV_NS1-NUC"/>
</dbReference>
<organism evidence="30">
    <name type="scientific">Simian bocavirus</name>
    <dbReference type="NCBI Taxonomy" id="2042693"/>
    <lineage>
        <taxon>Viruses</taxon>
        <taxon>Monodnaviria</taxon>
        <taxon>Shotokuvirae</taxon>
        <taxon>Cossaviricota</taxon>
        <taxon>Quintoviricetes</taxon>
        <taxon>Piccovirales</taxon>
        <taxon>Parvoviridae</taxon>
        <taxon>Parvovirinae</taxon>
        <taxon>Bocaparvovirus</taxon>
    </lineage>
</organism>
<keyword evidence="23" id="KW-0511">Multifunctional enzyme</keyword>
<evidence type="ECO:0000256" key="26">
    <source>
        <dbReference type="ARBA" id="ARBA00047995"/>
    </source>
</evidence>
<dbReference type="GO" id="GO:0004519">
    <property type="term" value="F:endonuclease activity"/>
    <property type="evidence" value="ECO:0007669"/>
    <property type="project" value="UniProtKB-UniRule"/>
</dbReference>
<evidence type="ECO:0000256" key="20">
    <source>
        <dbReference type="ARBA" id="ARBA00023124"/>
    </source>
</evidence>
<dbReference type="InterPro" id="IPR027417">
    <property type="entry name" value="P-loop_NTPase"/>
</dbReference>
<evidence type="ECO:0000256" key="15">
    <source>
        <dbReference type="ARBA" id="ARBA00022806"/>
    </source>
</evidence>
<evidence type="ECO:0000256" key="1">
    <source>
        <dbReference type="ARBA" id="ARBA00001946"/>
    </source>
</evidence>
<evidence type="ECO:0000256" key="8">
    <source>
        <dbReference type="ARBA" id="ARBA00022562"/>
    </source>
</evidence>
<evidence type="ECO:0000256" key="27">
    <source>
        <dbReference type="PROSITE-ProRule" id="PRU01366"/>
    </source>
</evidence>
<dbReference type="PROSITE" id="PS51206">
    <property type="entry name" value="SF3_HELICASE_1"/>
    <property type="match status" value="1"/>
</dbReference>
<keyword evidence="11" id="KW-0479">Metal-binding</keyword>
<evidence type="ECO:0000256" key="18">
    <source>
        <dbReference type="ARBA" id="ARBA00023015"/>
    </source>
</evidence>
<dbReference type="GO" id="GO:0005524">
    <property type="term" value="F:ATP binding"/>
    <property type="evidence" value="ECO:0007669"/>
    <property type="project" value="UniProtKB-KW"/>
</dbReference>
<dbReference type="InterPro" id="IPR014015">
    <property type="entry name" value="Helicase_SF3_DNA-vir"/>
</dbReference>
<evidence type="ECO:0000256" key="3">
    <source>
        <dbReference type="ARBA" id="ARBA00004147"/>
    </source>
</evidence>
<dbReference type="PROSITE" id="PS52022">
    <property type="entry name" value="PV_NS1_NUC"/>
    <property type="match status" value="1"/>
</dbReference>
<proteinExistence type="inferred from homology"/>
<keyword evidence="15" id="KW-0347">Helicase</keyword>
<dbReference type="EMBL" id="KT961665">
    <property type="protein sequence ID" value="APC23176.1"/>
    <property type="molecule type" value="Genomic_DNA"/>
</dbReference>
<keyword evidence="22" id="KW-0804">Transcription</keyword>
<evidence type="ECO:0000256" key="21">
    <source>
        <dbReference type="ARBA" id="ARBA00023125"/>
    </source>
</evidence>
<evidence type="ECO:0000256" key="9">
    <source>
        <dbReference type="ARBA" id="ARBA00022705"/>
    </source>
</evidence>
<evidence type="ECO:0000256" key="13">
    <source>
        <dbReference type="ARBA" id="ARBA00022759"/>
    </source>
</evidence>
<evidence type="ECO:0000256" key="24">
    <source>
        <dbReference type="ARBA" id="ARBA00030491"/>
    </source>
</evidence>
<keyword evidence="17" id="KW-0460">Magnesium</keyword>
<evidence type="ECO:0000256" key="6">
    <source>
        <dbReference type="ARBA" id="ARBA00012551"/>
    </source>
</evidence>
<keyword evidence="9 27" id="KW-0235">DNA replication</keyword>
<keyword evidence="10 27" id="KW-0540">Nuclease</keyword>
<evidence type="ECO:0000256" key="23">
    <source>
        <dbReference type="ARBA" id="ARBA00023268"/>
    </source>
</evidence>
<comment type="similarity">
    <text evidence="4">Belongs to the parvoviruses initiator protein NS1 family.</text>
</comment>
<sequence length="649" mass="74216">MRTSTETSTRVSAALKMALIEIASLQDLTAFHEPAYTYVLKWPRVEWRVEEATLQRLMAPNSLRELYDQYGPLRELPDITNQEQHFSYLESTGPRQSFLCVLAQAAHAAVKKEYQLKQGTRDPAYSCYVQVELGEQNLHVHIVTGGKGLNKYNAKAWRNVLSYYWLTYIKEHIISTSDVILESAEYFAIKWTLEAELHKCKASYTGICTILEYKNKNGQQYACRVDPTEFIANYLLCKNLKYSTTHAPIQVTPYKSFFVGTTKTYAITLINGKYIQPWVRKHWTDELQAHNSRNKEEPVFTGDPFGMLPKVDQANWTGAVQSRVKMTKREGLMIDCMQRCLESHLLTYEQLVGKHPDLVVMIESQPGGARLLEQILGMVHIRLCQTYTAFTYLKTLFLNFEIKNDNKVFKLLNKQGYNPWQVGHWICCVLDKKAGKQNTLCFYGPASTGKTNLAKAIVNAVKLYGCVNHLNRNFVFNDCASKLILWWEECVMHVDWVEPAKCLMGGTEFRIDRKHRDYMLLPQTPVIISTNNDIYTTTGGNTVIQVHAKPSKDRVVQFNFMNQLESTFGEITEEEVAAWLLTCGSRFNCTLQGFYSEWNLECTPNSFPLNKICDGHSQDFTLHENGICRHCGTYLPLDTDCGDLVGAEA</sequence>
<keyword evidence="19" id="KW-1194">Viral DNA replication</keyword>
<dbReference type="Pfam" id="PF01057">
    <property type="entry name" value="Parvo_NS1"/>
    <property type="match status" value="1"/>
</dbReference>
<name>A0A1W5PTD6_9VIRU</name>
<keyword evidence="14 27" id="KW-0378">Hydrolase</keyword>
<comment type="subcellular location">
    <subcellularLocation>
        <location evidence="3 27">Host nucleus</location>
    </subcellularLocation>
</comment>
<dbReference type="Gene3D" id="3.40.50.300">
    <property type="entry name" value="P-loop containing nucleotide triphosphate hydrolases"/>
    <property type="match status" value="1"/>
</dbReference>
<dbReference type="Pfam" id="PF22419">
    <property type="entry name" value="HBoV_NS1-like_N"/>
    <property type="match status" value="1"/>
</dbReference>
<evidence type="ECO:0000256" key="5">
    <source>
        <dbReference type="ARBA" id="ARBA00011717"/>
    </source>
</evidence>
<dbReference type="GO" id="GO:0003678">
    <property type="term" value="F:DNA helicase activity"/>
    <property type="evidence" value="ECO:0007669"/>
    <property type="project" value="UniProtKB-EC"/>
</dbReference>
<dbReference type="SUPFAM" id="SSF52540">
    <property type="entry name" value="P-loop containing nucleoside triphosphate hydrolases"/>
    <property type="match status" value="1"/>
</dbReference>
<evidence type="ECO:0000256" key="10">
    <source>
        <dbReference type="ARBA" id="ARBA00022722"/>
    </source>
</evidence>
<feature type="short sequence motif" description="RCR-3" evidence="27">
    <location>
        <begin position="234"/>
        <end position="238"/>
    </location>
</feature>
<evidence type="ECO:0000256" key="19">
    <source>
        <dbReference type="ARBA" id="ARBA00023109"/>
    </source>
</evidence>
<dbReference type="InterPro" id="IPR054766">
    <property type="entry name" value="BoV_NS1-like_N"/>
</dbReference>
<keyword evidence="13 27" id="KW-0255">Endonuclease</keyword>
<feature type="active site" description="For nuclease activity" evidence="27">
    <location>
        <position position="234"/>
    </location>
</feature>
<evidence type="ECO:0000256" key="12">
    <source>
        <dbReference type="ARBA" id="ARBA00022741"/>
    </source>
</evidence>
<evidence type="ECO:0000313" key="30">
    <source>
        <dbReference type="EMBL" id="APC23176.1"/>
    </source>
</evidence>
<accession>A0A1W5PTD6</accession>
<evidence type="ECO:0000259" key="28">
    <source>
        <dbReference type="PROSITE" id="PS51206"/>
    </source>
</evidence>
<keyword evidence="21 27" id="KW-0238">DNA-binding</keyword>
<dbReference type="GO" id="GO:0003677">
    <property type="term" value="F:DNA binding"/>
    <property type="evidence" value="ECO:0007669"/>
    <property type="project" value="UniProtKB-UniRule"/>
</dbReference>
<dbReference type="GO" id="GO:0042025">
    <property type="term" value="C:host cell nucleus"/>
    <property type="evidence" value="ECO:0007669"/>
    <property type="project" value="UniProtKB-SubCell"/>
</dbReference>
<dbReference type="GO" id="GO:0016787">
    <property type="term" value="F:hydrolase activity"/>
    <property type="evidence" value="ECO:0007669"/>
    <property type="project" value="UniProtKB-KW"/>
</dbReference>
<evidence type="ECO:0000256" key="11">
    <source>
        <dbReference type="ARBA" id="ARBA00022723"/>
    </source>
</evidence>
<protein>
    <recommendedName>
        <fullName evidence="7">Initiator protein NS1</fullName>
        <ecNumber evidence="6">3.6.4.12</ecNumber>
    </recommendedName>
    <alternativeName>
        <fullName evidence="24">Non-structural protein 1</fullName>
    </alternativeName>
    <alternativeName>
        <fullName evidence="25">Non-structural protein NS1</fullName>
    </alternativeName>
</protein>
<comment type="cofactor">
    <cofactor evidence="1">
        <name>Mg(2+)</name>
        <dbReference type="ChEBI" id="CHEBI:18420"/>
    </cofactor>
</comment>
<keyword evidence="18" id="KW-0805">Transcription regulation</keyword>
<reference evidence="30" key="1">
    <citation type="submission" date="2015-10" db="EMBL/GenBank/DDBJ databases">
        <authorList>
            <person name="Gilbert D.G."/>
        </authorList>
    </citation>
    <scope>NUCLEOTIDE SEQUENCE</scope>
    <source>
        <strain evidence="30">Cg8092</strain>
    </source>
</reference>
<evidence type="ECO:0000256" key="22">
    <source>
        <dbReference type="ARBA" id="ARBA00023163"/>
    </source>
</evidence>
<dbReference type="GO" id="GO:0006260">
    <property type="term" value="P:DNA replication"/>
    <property type="evidence" value="ECO:0007669"/>
    <property type="project" value="UniProtKB-UniRule"/>
</dbReference>
<evidence type="ECO:0000256" key="2">
    <source>
        <dbReference type="ARBA" id="ARBA00002892"/>
    </source>
</evidence>
<reference evidence="30" key="2">
    <citation type="submission" date="2017-04" db="EMBL/GenBank/DDBJ databases">
        <title>The complex fecal virome of captive rhesus macaques during acute and idiopathic chronic diarrhea.</title>
        <authorList>
            <person name="Kapusinszky B.B."/>
            <person name="Ardeshir A."/>
            <person name="Mulvaney U."/>
            <person name="Deng X."/>
            <person name="Delwart E.L."/>
        </authorList>
    </citation>
    <scope>NUCLEOTIDE SEQUENCE</scope>
    <source>
        <strain evidence="30">Cg8092</strain>
    </source>
</reference>
<evidence type="ECO:0000256" key="4">
    <source>
        <dbReference type="ARBA" id="ARBA00009826"/>
    </source>
</evidence>
<feature type="short sequence motif" description="RCR-2" evidence="27">
    <location>
        <begin position="139"/>
        <end position="141"/>
    </location>
</feature>
<dbReference type="GO" id="GO:0046872">
    <property type="term" value="F:metal ion binding"/>
    <property type="evidence" value="ECO:0007669"/>
    <property type="project" value="UniProtKB-KW"/>
</dbReference>
<evidence type="ECO:0000259" key="29">
    <source>
        <dbReference type="PROSITE" id="PS52022"/>
    </source>
</evidence>
<comment type="subunit">
    <text evidence="5">Homooligomer; when bound to DNA.</text>
</comment>
<dbReference type="GO" id="GO:0039693">
    <property type="term" value="P:viral DNA genome replication"/>
    <property type="evidence" value="ECO:0007669"/>
    <property type="project" value="UniProtKB-KW"/>
</dbReference>
<dbReference type="InterPro" id="IPR001257">
    <property type="entry name" value="Parvovirus_NS1_helicase"/>
</dbReference>
<keyword evidence="12 27" id="KW-0547">Nucleotide-binding</keyword>
<evidence type="ECO:0000256" key="7">
    <source>
        <dbReference type="ARBA" id="ARBA00020731"/>
    </source>
</evidence>
<evidence type="ECO:0000256" key="16">
    <source>
        <dbReference type="ARBA" id="ARBA00022840"/>
    </source>
</evidence>
<dbReference type="EC" id="3.6.4.12" evidence="6"/>
<keyword evidence="20 27" id="KW-0190">Covalent protein-DNA linkage</keyword>
<keyword evidence="16" id="KW-0067">ATP-binding</keyword>